<feature type="chain" id="PRO_5018207567" evidence="1">
    <location>
        <begin position="25"/>
        <end position="222"/>
    </location>
</feature>
<feature type="signal peptide" evidence="1">
    <location>
        <begin position="1"/>
        <end position="24"/>
    </location>
</feature>
<organism evidence="2 3">
    <name type="scientific">Eilatimonas milleporae</name>
    <dbReference type="NCBI Taxonomy" id="911205"/>
    <lineage>
        <taxon>Bacteria</taxon>
        <taxon>Pseudomonadati</taxon>
        <taxon>Pseudomonadota</taxon>
        <taxon>Alphaproteobacteria</taxon>
        <taxon>Kordiimonadales</taxon>
        <taxon>Kordiimonadaceae</taxon>
        <taxon>Eilatimonas</taxon>
    </lineage>
</organism>
<evidence type="ECO:0000313" key="3">
    <source>
        <dbReference type="Proteomes" id="UP000271227"/>
    </source>
</evidence>
<evidence type="ECO:0000256" key="1">
    <source>
        <dbReference type="SAM" id="SignalP"/>
    </source>
</evidence>
<evidence type="ECO:0000313" key="2">
    <source>
        <dbReference type="EMBL" id="RMB09005.1"/>
    </source>
</evidence>
<keyword evidence="1" id="KW-0732">Signal</keyword>
<sequence length="222" mass="24586">MHFFARTFAVGMAVMMALSLPSKADTPSPCPEPPASAIADVDTLIARSSRIALVTLDAWTGAKPDFDAYKRRAREKEDHREKTPQGLDRTTAQLPHYRLTVVEMLKGPSDVGSILQAGAAPAPKGAVARIAAGRKPWDESGDYRKRIDMDFDAHEDDRFWSDARTGRVRFGTGCSLQPQFLAGTRYLLFVGPPHVKAYEAVPADDDRWLAYVRERLRDGRAS</sequence>
<comment type="caution">
    <text evidence="2">The sequence shown here is derived from an EMBL/GenBank/DDBJ whole genome shotgun (WGS) entry which is preliminary data.</text>
</comment>
<dbReference type="AlphaFoldDB" id="A0A3M0CJF3"/>
<dbReference type="EMBL" id="REFR01000010">
    <property type="protein sequence ID" value="RMB09005.1"/>
    <property type="molecule type" value="Genomic_DNA"/>
</dbReference>
<keyword evidence="3" id="KW-1185">Reference proteome</keyword>
<dbReference type="InParanoid" id="A0A3M0CJF3"/>
<reference evidence="2 3" key="1">
    <citation type="submission" date="2018-10" db="EMBL/GenBank/DDBJ databases">
        <title>Genomic Encyclopedia of Archaeal and Bacterial Type Strains, Phase II (KMG-II): from individual species to whole genera.</title>
        <authorList>
            <person name="Goeker M."/>
        </authorList>
    </citation>
    <scope>NUCLEOTIDE SEQUENCE [LARGE SCALE GENOMIC DNA]</scope>
    <source>
        <strain evidence="2 3">DSM 25217</strain>
    </source>
</reference>
<name>A0A3M0CJF3_9PROT</name>
<accession>A0A3M0CJF3</accession>
<gene>
    <name evidence="2" type="ORF">BXY39_1652</name>
</gene>
<proteinExistence type="predicted"/>
<protein>
    <submittedName>
        <fullName evidence="2">Uncharacterized protein</fullName>
    </submittedName>
</protein>
<dbReference type="Proteomes" id="UP000271227">
    <property type="component" value="Unassembled WGS sequence"/>
</dbReference>